<proteinExistence type="predicted"/>
<comment type="caution">
    <text evidence="2">The sequence shown here is derived from an EMBL/GenBank/DDBJ whole genome shotgun (WGS) entry which is preliminary data.</text>
</comment>
<evidence type="ECO:0000313" key="2">
    <source>
        <dbReference type="EMBL" id="GLQ92648.1"/>
    </source>
</evidence>
<protein>
    <recommendedName>
        <fullName evidence="1">Flagellar motor switch protein FliN-like C-terminal domain-containing protein</fullName>
    </recommendedName>
</protein>
<dbReference type="RefSeq" id="WP_284320367.1">
    <property type="nucleotide sequence ID" value="NZ_BSOB01000010.1"/>
</dbReference>
<dbReference type="Proteomes" id="UP001156670">
    <property type="component" value="Unassembled WGS sequence"/>
</dbReference>
<keyword evidence="3" id="KW-1185">Reference proteome</keyword>
<dbReference type="EMBL" id="BSOB01000010">
    <property type="protein sequence ID" value="GLQ92648.1"/>
    <property type="molecule type" value="Genomic_DNA"/>
</dbReference>
<gene>
    <name evidence="2" type="ORF">GCM10007901_15990</name>
</gene>
<name>A0ABQ5XNL5_9GAMM</name>
<dbReference type="Pfam" id="PF01052">
    <property type="entry name" value="FliMN_C"/>
    <property type="match status" value="1"/>
</dbReference>
<dbReference type="Gene3D" id="2.30.330.10">
    <property type="entry name" value="SpoA-like"/>
    <property type="match status" value="1"/>
</dbReference>
<evidence type="ECO:0000313" key="3">
    <source>
        <dbReference type="Proteomes" id="UP001156670"/>
    </source>
</evidence>
<dbReference type="InterPro" id="IPR036429">
    <property type="entry name" value="SpoA-like_sf"/>
</dbReference>
<dbReference type="SUPFAM" id="SSF101801">
    <property type="entry name" value="Surface presentation of antigens (SPOA)"/>
    <property type="match status" value="1"/>
</dbReference>
<organism evidence="2 3">
    <name type="scientific">Dyella acidisoli</name>
    <dbReference type="NCBI Taxonomy" id="1867834"/>
    <lineage>
        <taxon>Bacteria</taxon>
        <taxon>Pseudomonadati</taxon>
        <taxon>Pseudomonadota</taxon>
        <taxon>Gammaproteobacteria</taxon>
        <taxon>Lysobacterales</taxon>
        <taxon>Rhodanobacteraceae</taxon>
        <taxon>Dyella</taxon>
    </lineage>
</organism>
<accession>A0ABQ5XNL5</accession>
<feature type="domain" description="Flagellar motor switch protein FliN-like C-terminal" evidence="1">
    <location>
        <begin position="188"/>
        <end position="263"/>
    </location>
</feature>
<sequence>MKPVGKPWRPTSPSDLRRIQGTLARVVEAWLRDWIVAPDPATVRISLINGTFPPSPSSDAIRWSLGASVRLAAPWRAWDVLLRKILVMDADMPAFAGNTVDALLEPLRTELQDDLLLRLSEALMLESAVPMTASQEPDMATEVQLTCMLDDALPLFDMHFAAPWRWLAREGTQQTTSNHPPLLKRGESLADTRLKIAAVLGHCEMSAADLGGLTVGDVITTRQLLNEPLDLAMLNADGTLGQIFACGRPVHRHGKASLQITSIKDISQ</sequence>
<reference evidence="3" key="1">
    <citation type="journal article" date="2019" name="Int. J. Syst. Evol. Microbiol.">
        <title>The Global Catalogue of Microorganisms (GCM) 10K type strain sequencing project: providing services to taxonomists for standard genome sequencing and annotation.</title>
        <authorList>
            <consortium name="The Broad Institute Genomics Platform"/>
            <consortium name="The Broad Institute Genome Sequencing Center for Infectious Disease"/>
            <person name="Wu L."/>
            <person name="Ma J."/>
        </authorList>
    </citation>
    <scope>NUCLEOTIDE SEQUENCE [LARGE SCALE GENOMIC DNA]</scope>
    <source>
        <strain evidence="3">NBRC 111980</strain>
    </source>
</reference>
<evidence type="ECO:0000259" key="1">
    <source>
        <dbReference type="Pfam" id="PF01052"/>
    </source>
</evidence>
<dbReference type="InterPro" id="IPR001543">
    <property type="entry name" value="FliN-like_C"/>
</dbReference>